<protein>
    <recommendedName>
        <fullName evidence="5">Mitochondrial cardiolipin hydrolase</fullName>
    </recommendedName>
    <alternativeName>
        <fullName evidence="6">Mitochondrial phospholipase</fullName>
    </alternativeName>
</protein>
<keyword evidence="7" id="KW-0812">Transmembrane</keyword>
<evidence type="ECO:0000256" key="2">
    <source>
        <dbReference type="ARBA" id="ARBA00022963"/>
    </source>
</evidence>
<organism evidence="9 10">
    <name type="scientific">Cordylochernes scorpioides</name>
    <dbReference type="NCBI Taxonomy" id="51811"/>
    <lineage>
        <taxon>Eukaryota</taxon>
        <taxon>Metazoa</taxon>
        <taxon>Ecdysozoa</taxon>
        <taxon>Arthropoda</taxon>
        <taxon>Chelicerata</taxon>
        <taxon>Arachnida</taxon>
        <taxon>Pseudoscorpiones</taxon>
        <taxon>Cheliferoidea</taxon>
        <taxon>Chernetidae</taxon>
        <taxon>Cordylochernes</taxon>
    </lineage>
</organism>
<dbReference type="PANTHER" id="PTHR43856:SF1">
    <property type="entry name" value="MITOCHONDRIAL CARDIOLIPIN HYDROLASE"/>
    <property type="match status" value="1"/>
</dbReference>
<keyword evidence="7" id="KW-1133">Transmembrane helix</keyword>
<dbReference type="InterPro" id="IPR001736">
    <property type="entry name" value="PLipase_D/transphosphatidylase"/>
</dbReference>
<dbReference type="InterPro" id="IPR025202">
    <property type="entry name" value="PLD-like_dom"/>
</dbReference>
<comment type="similarity">
    <text evidence="4">Belongs to the phospholipase D family. MitoPLD/Zucchini subfamily.</text>
</comment>
<evidence type="ECO:0000256" key="5">
    <source>
        <dbReference type="ARBA" id="ARBA00040549"/>
    </source>
</evidence>
<evidence type="ECO:0000313" key="9">
    <source>
        <dbReference type="EMBL" id="UYV62368.1"/>
    </source>
</evidence>
<dbReference type="Pfam" id="PF13091">
    <property type="entry name" value="PLDc_2"/>
    <property type="match status" value="2"/>
</dbReference>
<accession>A0ABY6K3A6</accession>
<keyword evidence="3" id="KW-0443">Lipid metabolism</keyword>
<sequence length="430" mass="48756">MASITTYFSISIAVVSFIELLLYLHYRKRKDQNNNQKAKYEVIFYPDGSKTDVINRLLMGPSTQRFVDILEQASKSLDVCVYLIMNPMLADILVTLSKEKGVLVRLITDSSNTGEQCDVEYANVGQLRRAGIEVRTNQVEEKVLLHHKFVIVDGKTFLGGSFNWSMAGTTRNFENVIITTDVSVVKPYQDQFNNLWNQYHPDNMSNPAVSVERRTSRKRGIRVWGTIAYDRISPLKAVSFVELILYLLDKKLKDQKKLKNENKAKYEVLNYPDGTKTDFSNNIIMGPSTSRLVEVLQQATKSVDVCVYLITNPMLADILVELSTEKGVLVRMITDASNTGEQCDVYGSQIGQLRRAGIEVRTNQVSKKVLLHHKFAIVDGKTFLGGSYNWSLAASTSNFENLIITTDVSVVKSYQDQFNNLWNQYHPDNM</sequence>
<dbReference type="PANTHER" id="PTHR43856">
    <property type="entry name" value="CARDIOLIPIN HYDROLASE"/>
    <property type="match status" value="1"/>
</dbReference>
<feature type="transmembrane region" description="Helical" evidence="7">
    <location>
        <begin position="6"/>
        <end position="26"/>
    </location>
</feature>
<evidence type="ECO:0000256" key="4">
    <source>
        <dbReference type="ARBA" id="ARBA00038012"/>
    </source>
</evidence>
<name>A0ABY6K3A6_9ARAC</name>
<gene>
    <name evidence="9" type="ORF">LAZ67_2000309</name>
</gene>
<dbReference type="EMBL" id="CP092864">
    <property type="protein sequence ID" value="UYV62368.1"/>
    <property type="molecule type" value="Genomic_DNA"/>
</dbReference>
<keyword evidence="7" id="KW-0472">Membrane</keyword>
<evidence type="ECO:0000259" key="8">
    <source>
        <dbReference type="PROSITE" id="PS50035"/>
    </source>
</evidence>
<dbReference type="SMART" id="SM00155">
    <property type="entry name" value="PLDc"/>
    <property type="match status" value="2"/>
</dbReference>
<feature type="domain" description="PLD phosphodiesterase" evidence="8">
    <location>
        <begin position="141"/>
        <end position="168"/>
    </location>
</feature>
<keyword evidence="1" id="KW-0378">Hydrolase</keyword>
<feature type="domain" description="PLD phosphodiesterase" evidence="8">
    <location>
        <begin position="367"/>
        <end position="394"/>
    </location>
</feature>
<evidence type="ECO:0000313" key="10">
    <source>
        <dbReference type="Proteomes" id="UP001235939"/>
    </source>
</evidence>
<dbReference type="PROSITE" id="PS50035">
    <property type="entry name" value="PLD"/>
    <property type="match status" value="2"/>
</dbReference>
<dbReference type="Proteomes" id="UP001235939">
    <property type="component" value="Chromosome 02"/>
</dbReference>
<evidence type="ECO:0000256" key="1">
    <source>
        <dbReference type="ARBA" id="ARBA00022801"/>
    </source>
</evidence>
<evidence type="ECO:0000256" key="6">
    <source>
        <dbReference type="ARBA" id="ARBA00043167"/>
    </source>
</evidence>
<keyword evidence="10" id="KW-1185">Reference proteome</keyword>
<evidence type="ECO:0000256" key="7">
    <source>
        <dbReference type="SAM" id="Phobius"/>
    </source>
</evidence>
<dbReference type="Gene3D" id="3.30.870.10">
    <property type="entry name" value="Endonuclease Chain A"/>
    <property type="match status" value="2"/>
</dbReference>
<dbReference type="SUPFAM" id="SSF56024">
    <property type="entry name" value="Phospholipase D/nuclease"/>
    <property type="match status" value="2"/>
</dbReference>
<dbReference type="InterPro" id="IPR051406">
    <property type="entry name" value="PLD_domain"/>
</dbReference>
<proteinExistence type="inferred from homology"/>
<evidence type="ECO:0000256" key="3">
    <source>
        <dbReference type="ARBA" id="ARBA00023098"/>
    </source>
</evidence>
<reference evidence="9 10" key="1">
    <citation type="submission" date="2022-01" db="EMBL/GenBank/DDBJ databases">
        <title>A chromosomal length assembly of Cordylochernes scorpioides.</title>
        <authorList>
            <person name="Zeh D."/>
            <person name="Zeh J."/>
        </authorList>
    </citation>
    <scope>NUCLEOTIDE SEQUENCE [LARGE SCALE GENOMIC DNA]</scope>
    <source>
        <strain evidence="9">IN4F17</strain>
        <tissue evidence="9">Whole Body</tissue>
    </source>
</reference>
<keyword evidence="2" id="KW-0442">Lipid degradation</keyword>